<feature type="non-terminal residue" evidence="2">
    <location>
        <position position="239"/>
    </location>
</feature>
<dbReference type="EMBL" id="CAMAPF010001075">
    <property type="protein sequence ID" value="CAH9145422.1"/>
    <property type="molecule type" value="Genomic_DNA"/>
</dbReference>
<feature type="domain" description="RNase H type-1" evidence="1">
    <location>
        <begin position="94"/>
        <end position="215"/>
    </location>
</feature>
<evidence type="ECO:0000313" key="3">
    <source>
        <dbReference type="Proteomes" id="UP001152523"/>
    </source>
</evidence>
<dbReference type="InterPro" id="IPR044730">
    <property type="entry name" value="RNase_H-like_dom_plant"/>
</dbReference>
<sequence length="239" mass="27707">MNETESFVEFFLARVAEFSEEKLKLFGMTMWSIWRRRNVLYWDGIRETNTQVISRGAEILQTWNAAQQPGRNVKDRSMNLARWKRPPIDFVKCNVDAAIFYNAKCVGFGCCIRNHVGRFYQARTAWINAEMSPREAEAWGLREAIKWVKQKDYTKVVFESDCKQLIDDLYGKRVDQSEYASLVQDCRDLLVSNNDFCVVFTRRQANSSAHVLARASTNFASCMDFTCTPDCISNIIINE</sequence>
<dbReference type="GO" id="GO:0003676">
    <property type="term" value="F:nucleic acid binding"/>
    <property type="evidence" value="ECO:0007669"/>
    <property type="project" value="InterPro"/>
</dbReference>
<evidence type="ECO:0000259" key="1">
    <source>
        <dbReference type="Pfam" id="PF13456"/>
    </source>
</evidence>
<gene>
    <name evidence="2" type="ORF">CEPIT_LOCUS42204</name>
</gene>
<reference evidence="2" key="1">
    <citation type="submission" date="2022-07" db="EMBL/GenBank/DDBJ databases">
        <authorList>
            <person name="Macas J."/>
            <person name="Novak P."/>
            <person name="Neumann P."/>
        </authorList>
    </citation>
    <scope>NUCLEOTIDE SEQUENCE</scope>
</reference>
<organism evidence="2 3">
    <name type="scientific">Cuscuta epithymum</name>
    <dbReference type="NCBI Taxonomy" id="186058"/>
    <lineage>
        <taxon>Eukaryota</taxon>
        <taxon>Viridiplantae</taxon>
        <taxon>Streptophyta</taxon>
        <taxon>Embryophyta</taxon>
        <taxon>Tracheophyta</taxon>
        <taxon>Spermatophyta</taxon>
        <taxon>Magnoliopsida</taxon>
        <taxon>eudicotyledons</taxon>
        <taxon>Gunneridae</taxon>
        <taxon>Pentapetalae</taxon>
        <taxon>asterids</taxon>
        <taxon>lamiids</taxon>
        <taxon>Solanales</taxon>
        <taxon>Convolvulaceae</taxon>
        <taxon>Cuscuteae</taxon>
        <taxon>Cuscuta</taxon>
        <taxon>Cuscuta subgen. Cuscuta</taxon>
    </lineage>
</organism>
<dbReference type="AlphaFoldDB" id="A0AAV0GBW4"/>
<dbReference type="InterPro" id="IPR052929">
    <property type="entry name" value="RNase_H-like_EbsB-rel"/>
</dbReference>
<dbReference type="InterPro" id="IPR036397">
    <property type="entry name" value="RNaseH_sf"/>
</dbReference>
<comment type="caution">
    <text evidence="2">The sequence shown here is derived from an EMBL/GenBank/DDBJ whole genome shotgun (WGS) entry which is preliminary data.</text>
</comment>
<dbReference type="Proteomes" id="UP001152523">
    <property type="component" value="Unassembled WGS sequence"/>
</dbReference>
<dbReference type="GO" id="GO:0004523">
    <property type="term" value="F:RNA-DNA hybrid ribonuclease activity"/>
    <property type="evidence" value="ECO:0007669"/>
    <property type="project" value="InterPro"/>
</dbReference>
<dbReference type="SUPFAM" id="SSF53098">
    <property type="entry name" value="Ribonuclease H-like"/>
    <property type="match status" value="1"/>
</dbReference>
<accession>A0AAV0GBW4</accession>
<protein>
    <recommendedName>
        <fullName evidence="1">RNase H type-1 domain-containing protein</fullName>
    </recommendedName>
</protein>
<keyword evidence="3" id="KW-1185">Reference proteome</keyword>
<proteinExistence type="predicted"/>
<dbReference type="Gene3D" id="3.30.420.10">
    <property type="entry name" value="Ribonuclease H-like superfamily/Ribonuclease H"/>
    <property type="match status" value="1"/>
</dbReference>
<evidence type="ECO:0000313" key="2">
    <source>
        <dbReference type="EMBL" id="CAH9145422.1"/>
    </source>
</evidence>
<dbReference type="Pfam" id="PF13456">
    <property type="entry name" value="RVT_3"/>
    <property type="match status" value="1"/>
</dbReference>
<dbReference type="InterPro" id="IPR002156">
    <property type="entry name" value="RNaseH_domain"/>
</dbReference>
<dbReference type="PANTHER" id="PTHR47074:SF48">
    <property type="entry name" value="POLYNUCLEOTIDYL TRANSFERASE, RIBONUCLEASE H-LIKE SUPERFAMILY PROTEIN"/>
    <property type="match status" value="1"/>
</dbReference>
<dbReference type="PANTHER" id="PTHR47074">
    <property type="entry name" value="BNAC02G40300D PROTEIN"/>
    <property type="match status" value="1"/>
</dbReference>
<dbReference type="InterPro" id="IPR012337">
    <property type="entry name" value="RNaseH-like_sf"/>
</dbReference>
<name>A0AAV0GBW4_9ASTE</name>
<dbReference type="CDD" id="cd06222">
    <property type="entry name" value="RNase_H_like"/>
    <property type="match status" value="1"/>
</dbReference>